<dbReference type="PANTHER" id="PTHR13887:SF41">
    <property type="entry name" value="THIOREDOXIN SUPERFAMILY PROTEIN"/>
    <property type="match status" value="1"/>
</dbReference>
<dbReference type="Pfam" id="PF01323">
    <property type="entry name" value="DSBA"/>
    <property type="match status" value="1"/>
</dbReference>
<feature type="domain" description="DSBA-like thioredoxin" evidence="1">
    <location>
        <begin position="23"/>
        <end position="224"/>
    </location>
</feature>
<protein>
    <submittedName>
        <fullName evidence="2">DsbA family dithiol-disulfide isomerase</fullName>
    </submittedName>
</protein>
<organism evidence="2 3">
    <name type="scientific">Pseudochelatococcus lubricantis</name>
    <dbReference type="NCBI Taxonomy" id="1538102"/>
    <lineage>
        <taxon>Bacteria</taxon>
        <taxon>Pseudomonadati</taxon>
        <taxon>Pseudomonadota</taxon>
        <taxon>Alphaproteobacteria</taxon>
        <taxon>Hyphomicrobiales</taxon>
        <taxon>Chelatococcaceae</taxon>
        <taxon>Pseudochelatococcus</taxon>
    </lineage>
</organism>
<name>A0ABX0UUB3_9HYPH</name>
<dbReference type="SUPFAM" id="SSF52833">
    <property type="entry name" value="Thioredoxin-like"/>
    <property type="match status" value="1"/>
</dbReference>
<evidence type="ECO:0000259" key="1">
    <source>
        <dbReference type="Pfam" id="PF01323"/>
    </source>
</evidence>
<sequence length="240" mass="25604">MTTAPMTTAPTNATDSTARRPITVDIVSDVVCPWCYLGSARLAHAIAARPALDVAVHWRPFQLDPTVPAGGLDRAAYMLQKFGGDQARLDAIHAHLVDLGREEGIDFRFDRITRAPNTLDAHRLIRWAQPSGAQGDVARRLFALYFTEGADIGDAAVLRQVAEDAGLDGEVVANRLAGDWDKQDVIDEIAVAARLGVTGVPFFILGGRYGIAGAQSAEVLADALDKAVNDPVVNNPAARA</sequence>
<dbReference type="Gene3D" id="3.40.30.10">
    <property type="entry name" value="Glutaredoxin"/>
    <property type="match status" value="1"/>
</dbReference>
<evidence type="ECO:0000313" key="2">
    <source>
        <dbReference type="EMBL" id="NIJ56561.1"/>
    </source>
</evidence>
<keyword evidence="2" id="KW-0413">Isomerase</keyword>
<gene>
    <name evidence="2" type="ORF">FHS82_000374</name>
</gene>
<dbReference type="PANTHER" id="PTHR13887">
    <property type="entry name" value="GLUTATHIONE S-TRANSFERASE KAPPA"/>
    <property type="match status" value="1"/>
</dbReference>
<dbReference type="InterPro" id="IPR036249">
    <property type="entry name" value="Thioredoxin-like_sf"/>
</dbReference>
<accession>A0ABX0UUB3</accession>
<dbReference type="Proteomes" id="UP001429580">
    <property type="component" value="Unassembled WGS sequence"/>
</dbReference>
<evidence type="ECO:0000313" key="3">
    <source>
        <dbReference type="Proteomes" id="UP001429580"/>
    </source>
</evidence>
<keyword evidence="3" id="KW-1185">Reference proteome</keyword>
<dbReference type="RefSeq" id="WP_166948135.1">
    <property type="nucleotide sequence ID" value="NZ_JAASQI010000001.1"/>
</dbReference>
<dbReference type="EMBL" id="JAASQI010000001">
    <property type="protein sequence ID" value="NIJ56561.1"/>
    <property type="molecule type" value="Genomic_DNA"/>
</dbReference>
<proteinExistence type="predicted"/>
<comment type="caution">
    <text evidence="2">The sequence shown here is derived from an EMBL/GenBank/DDBJ whole genome shotgun (WGS) entry which is preliminary data.</text>
</comment>
<dbReference type="InterPro" id="IPR001853">
    <property type="entry name" value="DSBA-like_thioredoxin_dom"/>
</dbReference>
<reference evidence="2 3" key="1">
    <citation type="submission" date="2020-03" db="EMBL/GenBank/DDBJ databases">
        <title>Genomic Encyclopedia of Type Strains, Phase IV (KMG-IV): sequencing the most valuable type-strain genomes for metagenomic binning, comparative biology and taxonomic classification.</title>
        <authorList>
            <person name="Goeker M."/>
        </authorList>
    </citation>
    <scope>NUCLEOTIDE SEQUENCE [LARGE SCALE GENOMIC DNA]</scope>
    <source>
        <strain evidence="2 3">DSM 103870</strain>
    </source>
</reference>
<dbReference type="CDD" id="cd03024">
    <property type="entry name" value="DsbA_FrnE"/>
    <property type="match status" value="1"/>
</dbReference>
<dbReference type="GO" id="GO:0016853">
    <property type="term" value="F:isomerase activity"/>
    <property type="evidence" value="ECO:0007669"/>
    <property type="project" value="UniProtKB-KW"/>
</dbReference>